<evidence type="ECO:0000313" key="4">
    <source>
        <dbReference type="EMBL" id="GGK64076.1"/>
    </source>
</evidence>
<feature type="region of interest" description="Disordered" evidence="2">
    <location>
        <begin position="1988"/>
        <end position="2010"/>
    </location>
</feature>
<sequence>MGAVAAVDVILGDAVRVYCDTLLGGVHDRFDDLTVEWADGRWTRRQIKYQAQPTPLDIDTFVRGTRKLLLSEVFRSMRSDAALHSQRAGQSSYTVYLRDADAIDGVLTRVLLPADPDPGPSIVGTSTARYRFDAKALWQGVHREGAGRRRAGDAWEFLRQTGGEGDGSCVGQADDAERLTFTQDELQELCARLVVEVNAPAMSSDFSAPGALEQLLLARLREEVGVGQYPNENRRPEDVAAALVAVAGRARHTHEPLVRPALLRAIALRTDFGSVSRRSPVVPDQQVSRLAAVQNLRTAAASAAADGGFLVAEAPPGQGKSWVADQLRSSLTADDWTVAEHFCFLNDSEEERDDRVASERVFGSLAERIAAEYPAIAMAQRPIFSADEQTLMRLVEKVVGVSNGPVALIIDGLDHVTRVRASRPGAVSPSAAMASQIAALEPIKGCVIIVLSQPGDHLQPLREAGATTVQVPPMGRAEIATLLGRLGLNADELADDPEDVVDAVFGRSAGNPLYATYLCRELQREDRADLLLTSGSAGEVLSSIPAYDGDLEHYYRHLAALLDTAGQAAADTLTVVDFPLTVEELKAIQPGEGHRVAAAVRVLEPVLRQSPRGLAIYHESFGRYLRRELEAEPEALAARLGAVITWLRDLGLFRDTRAFRSLLPLLATAGRNQEVLALVDRSFAAVAVGAGFPPSAIAANLAVGVRCAQREGDWAAVARCLELMRGVETYEQERLSDLDTRFTEVRIALFGGEQVAERMLQEGLVTMPPEAGVLLCAELDREGFVAPWRPYLEAWRDEHSGNGQRGEDPEEHVVEAVLRGQFRLLQVEGAPVQMTQSRSETGTHMSAEQTAAATSESIRPSGVGQSPGDEFDGHPDIEQGKGEEPLPEDPHERLLTIARGWCDRTGTLSSHRIVVSTIADTLGLETGAQMAARVRDSGAYCLAVAEEMVQNGVDDLAPHGSVGRWATQAQAAGVPVGQVHRLRDLGAEQTAPSGDRTASDHTRGGWEADALSSAIDAATAALDRHSPIAVAAMLDAIEACRLRPVALDAIVAALSGEGWYRCWLRFCVNLVRAEAAPPEDASATAMAALEDLKFDARPFAGTPRAVDLYFEMDLIWDTIDRAVRLLDAEDWPRAIELLLEVGEGVTRSLRGEMGVPLPPDRTLTLALRTAPDEQLDFLSDLIDAEIERSDGRFYSDIAEFHLLKALCQVRLATVGELTSGDTYSNDYVRTDVLAVSRGASERAIASWTMASRMLLGYGFHKDLTIYEVLDPLRSLNLLDPDRGLKRMVTAQGLAYKARAHTDGKETRHAPTQWWRMLAATDPVAHAQFSTELGLNTRGRRTQAEHMRHDLWSEHADDADPVMAAVLAATLSDAPRMSTYGRMVQRLSVDGQGEGGILQRALTRGDEVAQAGTGDGSEFAEEAAALLQMNEVAAHHNLRQVTVVASVSDAETPTGYGPHDQGSELSGNSDVADMTSARQEQERERGRAELEVVTQLARTAPPGGHGVAALARAWRRGASRVGQQATRQALVEAYAVALIERLGPLIAAGQDAEVARTLESLSEIPGFNDEHLLLARIGELLSEAGGALEREEGTATAGGRTHIALAARAFALAWTQARGDGGWLAFGGRQHMTLLARATTLAPEVAAEAVGIGIERRLVGPGNQTMGITKALIEACAAQALTVPGAPSSADLAFNVWDEAAAVIADRLPALPGDEKLPAYGGIRLDPPLVDPRLSAVDYAFAVSSFAGLSHPGRENLRRTLIALDDLAHLRPRLFTHALPVALRSMTGAVLPHLLLSMVERVATEDPSILSAAGEELRSLLASQYLVVRALARKLLRLLPGEVPPLASSDLDAFPVPQQTGGAADKRLGLAASLLREAPYRASVIHSQLDGFIGAVVELIARSLDDDQFDIALRESVRDMSADRGWPDAILLSNHVAEESLQKAAGACRAVCELRGYPVTDPAEWEDDLAELLRLSTLPLTVERGRIPRPAALPLPSEGPHPENARSMEASSANGALVNLQRQPESAPWLPLALGDGGPYDAWVLVGYRETRRERRGHITGDDRQTEVQGGVELNLSALSIPNQRSPLALVGAEQWFNPSGRQTSETSTRYTPLAARGDKAFIDEDALLGLPGMLAPAPALVEALQLVAGDSADELLMCDNAGSALAHVTWRSKYAHSDYHMSYPLLAGSGLLLRPDLAQILTERWQDRLTWRTWNDVSAESVEQ</sequence>
<evidence type="ECO:0000259" key="3">
    <source>
        <dbReference type="Pfam" id="PF24883"/>
    </source>
</evidence>
<dbReference type="Proteomes" id="UP000662111">
    <property type="component" value="Unassembled WGS sequence"/>
</dbReference>
<name>A0ABQ2F8N0_9MICO</name>
<gene>
    <name evidence="4" type="ORF">GCM10011509_10620</name>
</gene>
<feature type="compositionally biased region" description="Low complexity" evidence="2">
    <location>
        <begin position="846"/>
        <end position="857"/>
    </location>
</feature>
<proteinExistence type="predicted"/>
<evidence type="ECO:0000256" key="1">
    <source>
        <dbReference type="ARBA" id="ARBA00022737"/>
    </source>
</evidence>
<reference evidence="5" key="1">
    <citation type="journal article" date="2019" name="Int. J. Syst. Evol. Microbiol.">
        <title>The Global Catalogue of Microorganisms (GCM) 10K type strain sequencing project: providing services to taxonomists for standard genome sequencing and annotation.</title>
        <authorList>
            <consortium name="The Broad Institute Genomics Platform"/>
            <consortium name="The Broad Institute Genome Sequencing Center for Infectious Disease"/>
            <person name="Wu L."/>
            <person name="Ma J."/>
        </authorList>
    </citation>
    <scope>NUCLEOTIDE SEQUENCE [LARGE SCALE GENOMIC DNA]</scope>
    <source>
        <strain evidence="5">CGMCC 1.5362</strain>
    </source>
</reference>
<feature type="domain" description="Nephrocystin 3-like N-terminal" evidence="3">
    <location>
        <begin position="305"/>
        <end position="417"/>
    </location>
</feature>
<organism evidence="4 5">
    <name type="scientific">Ornithinimicrobium pekingense</name>
    <dbReference type="NCBI Taxonomy" id="384677"/>
    <lineage>
        <taxon>Bacteria</taxon>
        <taxon>Bacillati</taxon>
        <taxon>Actinomycetota</taxon>
        <taxon>Actinomycetes</taxon>
        <taxon>Micrococcales</taxon>
        <taxon>Ornithinimicrobiaceae</taxon>
        <taxon>Ornithinimicrobium</taxon>
    </lineage>
</organism>
<dbReference type="InterPro" id="IPR056884">
    <property type="entry name" value="NPHP3-like_N"/>
</dbReference>
<dbReference type="Pfam" id="PF24883">
    <property type="entry name" value="NPHP3_N"/>
    <property type="match status" value="1"/>
</dbReference>
<feature type="compositionally biased region" description="Basic and acidic residues" evidence="2">
    <location>
        <begin position="871"/>
        <end position="889"/>
    </location>
</feature>
<keyword evidence="5" id="KW-1185">Reference proteome</keyword>
<protein>
    <recommendedName>
        <fullName evidence="3">Nephrocystin 3-like N-terminal domain-containing protein</fullName>
    </recommendedName>
</protein>
<evidence type="ECO:0000313" key="5">
    <source>
        <dbReference type="Proteomes" id="UP000662111"/>
    </source>
</evidence>
<dbReference type="SUPFAM" id="SSF52540">
    <property type="entry name" value="P-loop containing nucleoside triphosphate hydrolases"/>
    <property type="match status" value="1"/>
</dbReference>
<feature type="compositionally biased region" description="Polar residues" evidence="2">
    <location>
        <begin position="833"/>
        <end position="844"/>
    </location>
</feature>
<dbReference type="InterPro" id="IPR027417">
    <property type="entry name" value="P-loop_NTPase"/>
</dbReference>
<evidence type="ECO:0000256" key="2">
    <source>
        <dbReference type="SAM" id="MobiDB-lite"/>
    </source>
</evidence>
<feature type="region of interest" description="Disordered" evidence="2">
    <location>
        <begin position="833"/>
        <end position="889"/>
    </location>
</feature>
<feature type="region of interest" description="Disordered" evidence="2">
    <location>
        <begin position="1449"/>
        <end position="1484"/>
    </location>
</feature>
<dbReference type="EMBL" id="BMLB01000002">
    <property type="protein sequence ID" value="GGK64076.1"/>
    <property type="molecule type" value="Genomic_DNA"/>
</dbReference>
<keyword evidence="1" id="KW-0677">Repeat</keyword>
<accession>A0ABQ2F8N0</accession>
<comment type="caution">
    <text evidence="4">The sequence shown here is derived from an EMBL/GenBank/DDBJ whole genome shotgun (WGS) entry which is preliminary data.</text>
</comment>